<dbReference type="NCBIfam" id="NF033510">
    <property type="entry name" value="Ca_tandemer"/>
    <property type="match status" value="8"/>
</dbReference>
<comment type="caution">
    <text evidence="2">The sequence shown here is derived from an EMBL/GenBank/DDBJ whole genome shotgun (WGS) entry which is preliminary data.</text>
</comment>
<dbReference type="Pfam" id="PF19077">
    <property type="entry name" value="Big_13"/>
    <property type="match status" value="8"/>
</dbReference>
<evidence type="ECO:0000313" key="2">
    <source>
        <dbReference type="EMBL" id="EIK62113.1"/>
    </source>
</evidence>
<feature type="domain" description="Bacterial Ig-like" evidence="1">
    <location>
        <begin position="663"/>
        <end position="756"/>
    </location>
</feature>
<feature type="domain" description="Bacterial Ig-like" evidence="1">
    <location>
        <begin position="154"/>
        <end position="238"/>
    </location>
</feature>
<dbReference type="HOGENOM" id="CLU_002009_0_0_6"/>
<feature type="domain" description="Bacterial Ig-like" evidence="1">
    <location>
        <begin position="561"/>
        <end position="653"/>
    </location>
</feature>
<feature type="domain" description="Bacterial Ig-like" evidence="1">
    <location>
        <begin position="43"/>
        <end position="135"/>
    </location>
</feature>
<feature type="domain" description="Bacterial Ig-like" evidence="1">
    <location>
        <begin position="779"/>
        <end position="858"/>
    </location>
</feature>
<evidence type="ECO:0000313" key="3">
    <source>
        <dbReference type="Proteomes" id="UP000003213"/>
    </source>
</evidence>
<feature type="domain" description="Bacterial Ig-like" evidence="1">
    <location>
        <begin position="254"/>
        <end position="340"/>
    </location>
</feature>
<feature type="domain" description="Bacterial Ig-like" evidence="1">
    <location>
        <begin position="472"/>
        <end position="550"/>
    </location>
</feature>
<dbReference type="AlphaFoldDB" id="I4KBM3"/>
<reference evidence="2 3" key="1">
    <citation type="journal article" date="2012" name="PLoS Genet.">
        <title>Comparative Genomics of Plant-Associated Pseudomonas spp.: Insights into Diversity and Inheritance of Traits Involved in Multitrophic Interactions.</title>
        <authorList>
            <person name="Loper J.E."/>
            <person name="Hassan K.A."/>
            <person name="Mavrodi D.V."/>
            <person name="Davis E.W.II."/>
            <person name="Lim C.K."/>
            <person name="Shaffer B.T."/>
            <person name="Elbourne L.D."/>
            <person name="Stockwell V.O."/>
            <person name="Hartney S.L."/>
            <person name="Breakwell K."/>
            <person name="Henkels M.D."/>
            <person name="Tetu S.G."/>
            <person name="Rangel L.I."/>
            <person name="Kidarsa T.A."/>
            <person name="Wilson N.L."/>
            <person name="van de Mortel J.E."/>
            <person name="Song C."/>
            <person name="Blumhagen R."/>
            <person name="Radune D."/>
            <person name="Hostetler J.B."/>
            <person name="Brinkac L.M."/>
            <person name="Durkin A.S."/>
            <person name="Kluepfel D.A."/>
            <person name="Wechter W.P."/>
            <person name="Anderson A.J."/>
            <person name="Kim Y.C."/>
            <person name="Pierson L.S.III."/>
            <person name="Pierson E.A."/>
            <person name="Lindow S.E."/>
            <person name="Kobayashi D.Y."/>
            <person name="Raaijmakers J.M."/>
            <person name="Weller D.M."/>
            <person name="Thomashow L.S."/>
            <person name="Allen A.E."/>
            <person name="Paulsen I.T."/>
        </authorList>
    </citation>
    <scope>NUCLEOTIDE SEQUENCE [LARGE SCALE GENOMIC DNA]</scope>
    <source>
        <strain evidence="2 3">SS101</strain>
    </source>
</reference>
<dbReference type="PATRIC" id="fig|1038924.3.peg.3875"/>
<dbReference type="InterPro" id="IPR013783">
    <property type="entry name" value="Ig-like_fold"/>
</dbReference>
<feature type="domain" description="Bacterial Ig-like" evidence="1">
    <location>
        <begin position="354"/>
        <end position="447"/>
    </location>
</feature>
<dbReference type="EMBL" id="AHPN01000001">
    <property type="protein sequence ID" value="EIK62113.1"/>
    <property type="molecule type" value="Genomic_DNA"/>
</dbReference>
<sequence length="1147" mass="118449">MADGGHSLSTAVVDKAGNIGDKSAAIDFTVDTRAVEITISNVVDDAGSKKGNLANGDVTDDAKPTLNGKATANSTVNIYDGKVLLGSVKSDSKGGWSFTPTKALAEGAHHLTATVVTAAGGESQPTSVFDLTVDTTAPGKAAIGDVTDDVGDIQGPVANGGFTDDTTPTLSGTGEPGSTVHVYDKGSLLGSVEVDDKGNWSFTPSPLNTGEHSFTVTNEDKAGNVSAPSDAFVVTVDTTAPGKPTIEAVYDDQGDVQGNLKAGDITDDSKPALSGKAEANSTVIIYDKAVEIGRAPTDENGQWTFTPKTPLSSGAHNVNVAAVDKAGNVSAVSDGFEFVVTADGAPAVPAINAVKDDVGSITGELQKNSVTDDARPTVEGTAEAGSTVSVYSNGKLLGTAKADDKGNWSFTPDADLKDGLHNLTATATNAAGNISPQTGLYPITVDTVAPNKAVAELSDDVGAVKGPIVSGDITDDSTPTFTGKAEANSTVVIYDQGTEIGRAPVNDKGEWSFTPAKGLADGGHSLSTAVVDKAGNIGDKSAAIDFTVDTRAVEITISNVVDDAGSKKGNLANGDVTDDAKPTLNGKATANSTVNIYDGKVLLGSVKSDSKGGWSFTPTKALAEGAHHLTATVVTAAGGESQPTSVFDLTVDTTPPSKPAIDTVYDDQGSITGNLKPGAVTDDNKPAISGKAEANSTVVISDNGAEIGRVIADSSGKWTFTPSKVLGDGAHTLTAQAIDAAGNSATSDSFGLTVDTVAPSKPTIETIYDDQGPSKGNLKPGDITDDDTPAISGKAEANSTIEIFDNSQRIGSVKADNSGEWSFTPTEGLSQGLHSLSITSKDESGNVSQKSESFDFTVQKNASGREDFFNIQDGKHVTDFTFDSGLSFKGNGTVLESWKIMNGVLIVDNYSSATFKFPGAVDKFDMKYLLSNNSGVEQWMRFLGEDGSVIETIRLNQNAGGIWHFKSSTGQKITGFEVTLSQTSTGLNVDYLDWSSSSTSKSLSKQLPVDHSHDESVVMADLSVGAASKAGNTYDEINIENNHEQVSRSVVSLPHTSVSHSNNLSVNDILLHGGDELFVSNPHLQATPKGGMDDTLKLHDEVHENIELGGRASFGEVTVAGVVHDVHLHSSLGVELLVQSEAAVNLV</sequence>
<dbReference type="InterPro" id="IPR044016">
    <property type="entry name" value="Big_13"/>
</dbReference>
<dbReference type="Gene3D" id="2.60.40.10">
    <property type="entry name" value="Immunoglobulins"/>
    <property type="match status" value="8"/>
</dbReference>
<proteinExistence type="predicted"/>
<accession>I4KBM3</accession>
<organism evidence="2 3">
    <name type="scientific">Pseudomonas lactis</name>
    <dbReference type="NCBI Taxonomy" id="1615674"/>
    <lineage>
        <taxon>Bacteria</taxon>
        <taxon>Pseudomonadati</taxon>
        <taxon>Pseudomonadota</taxon>
        <taxon>Gammaproteobacteria</taxon>
        <taxon>Pseudomonadales</taxon>
        <taxon>Pseudomonadaceae</taxon>
        <taxon>Pseudomonas</taxon>
    </lineage>
</organism>
<protein>
    <submittedName>
        <fullName evidence="2">Putative adhesin/hemagglutinin</fullName>
    </submittedName>
</protein>
<gene>
    <name evidence="2" type="ORF">PflSS101_4018</name>
</gene>
<evidence type="ECO:0000259" key="1">
    <source>
        <dbReference type="Pfam" id="PF19077"/>
    </source>
</evidence>
<name>I4KBM3_9PSED</name>
<dbReference type="Proteomes" id="UP000003213">
    <property type="component" value="Chromosome"/>
</dbReference>